<name>A0AAV3PFZ9_LITER</name>
<dbReference type="InterPro" id="IPR004146">
    <property type="entry name" value="DC1"/>
</dbReference>
<keyword evidence="1" id="KW-0677">Repeat</keyword>
<sequence length="243" mass="28097">MKNQNNQHFSHPHILHQFELNEQKSITCNACMQNITTTKPFHGCHTCNFHLHSRCLKAPRHLNHPSHTSHPLTLHPIPTYSSKSFTCNACGSYGNGFSYSCAACEFDLHLHCAFLPTSLPFYDHDEHVLTLFLKSPYDDINTEFYCSICNGLKDNSLWSYYCEECDYGTHLECARTDDLPSNNSEDNGTRSRIEDMKAIGEAREEMDALQLQLKIEAKGRKFALDLWDSPRRRRYYDSDDDDY</sequence>
<accession>A0AAV3PFZ9</accession>
<feature type="domain" description="DC1" evidence="2">
    <location>
        <begin position="124"/>
        <end position="174"/>
    </location>
</feature>
<organism evidence="3 4">
    <name type="scientific">Lithospermum erythrorhizon</name>
    <name type="common">Purple gromwell</name>
    <name type="synonym">Lithospermum officinale var. erythrorhizon</name>
    <dbReference type="NCBI Taxonomy" id="34254"/>
    <lineage>
        <taxon>Eukaryota</taxon>
        <taxon>Viridiplantae</taxon>
        <taxon>Streptophyta</taxon>
        <taxon>Embryophyta</taxon>
        <taxon>Tracheophyta</taxon>
        <taxon>Spermatophyta</taxon>
        <taxon>Magnoliopsida</taxon>
        <taxon>eudicotyledons</taxon>
        <taxon>Gunneridae</taxon>
        <taxon>Pentapetalae</taxon>
        <taxon>asterids</taxon>
        <taxon>lamiids</taxon>
        <taxon>Boraginales</taxon>
        <taxon>Boraginaceae</taxon>
        <taxon>Boraginoideae</taxon>
        <taxon>Lithospermeae</taxon>
        <taxon>Lithospermum</taxon>
    </lineage>
</organism>
<dbReference type="PANTHER" id="PTHR46288:SF29">
    <property type="entry name" value="DC1 DOMAIN-CONTAINING PROTEIN"/>
    <property type="match status" value="1"/>
</dbReference>
<dbReference type="PANTHER" id="PTHR46288">
    <property type="entry name" value="PHORBOL-ESTER/DAG-TYPE DOMAIN-CONTAINING PROTEIN"/>
    <property type="match status" value="1"/>
</dbReference>
<comment type="caution">
    <text evidence="3">The sequence shown here is derived from an EMBL/GenBank/DDBJ whole genome shotgun (WGS) entry which is preliminary data.</text>
</comment>
<feature type="domain" description="DC1" evidence="2">
    <location>
        <begin position="65"/>
        <end position="113"/>
    </location>
</feature>
<evidence type="ECO:0000259" key="2">
    <source>
        <dbReference type="Pfam" id="PF03107"/>
    </source>
</evidence>
<dbReference type="Pfam" id="PF03107">
    <property type="entry name" value="C1_2"/>
    <property type="match status" value="3"/>
</dbReference>
<feature type="domain" description="DC1" evidence="2">
    <location>
        <begin position="9"/>
        <end position="55"/>
    </location>
</feature>
<evidence type="ECO:0000256" key="1">
    <source>
        <dbReference type="ARBA" id="ARBA00022737"/>
    </source>
</evidence>
<gene>
    <name evidence="3" type="ORF">LIER_09173</name>
</gene>
<dbReference type="Proteomes" id="UP001454036">
    <property type="component" value="Unassembled WGS sequence"/>
</dbReference>
<proteinExistence type="predicted"/>
<evidence type="ECO:0000313" key="3">
    <source>
        <dbReference type="EMBL" id="GAA0150173.1"/>
    </source>
</evidence>
<dbReference type="AlphaFoldDB" id="A0AAV3PFZ9"/>
<dbReference type="InterPro" id="IPR046349">
    <property type="entry name" value="C1-like_sf"/>
</dbReference>
<keyword evidence="4" id="KW-1185">Reference proteome</keyword>
<protein>
    <recommendedName>
        <fullName evidence="2">DC1 domain-containing protein</fullName>
    </recommendedName>
</protein>
<reference evidence="3 4" key="1">
    <citation type="submission" date="2024-01" db="EMBL/GenBank/DDBJ databases">
        <title>The complete chloroplast genome sequence of Lithospermum erythrorhizon: insights into the phylogenetic relationship among Boraginaceae species and the maternal lineages of purple gromwells.</title>
        <authorList>
            <person name="Okada T."/>
            <person name="Watanabe K."/>
        </authorList>
    </citation>
    <scope>NUCLEOTIDE SEQUENCE [LARGE SCALE GENOMIC DNA]</scope>
</reference>
<dbReference type="SUPFAM" id="SSF57889">
    <property type="entry name" value="Cysteine-rich domain"/>
    <property type="match status" value="2"/>
</dbReference>
<dbReference type="EMBL" id="BAABME010001540">
    <property type="protein sequence ID" value="GAA0150173.1"/>
    <property type="molecule type" value="Genomic_DNA"/>
</dbReference>
<evidence type="ECO:0000313" key="4">
    <source>
        <dbReference type="Proteomes" id="UP001454036"/>
    </source>
</evidence>